<dbReference type="VEuPathDB" id="TrichDB:TVAGG3_1087190"/>
<dbReference type="EMBL" id="DS113210">
    <property type="protein sequence ID" value="EAY19251.1"/>
    <property type="molecule type" value="Genomic_DNA"/>
</dbReference>
<dbReference type="EMBL" id="DS113304">
    <property type="protein sequence ID" value="EAY12303.1"/>
    <property type="molecule type" value="Genomic_DNA"/>
</dbReference>
<dbReference type="RefSeq" id="XP_001305661.1">
    <property type="nucleotide sequence ID" value="XM_001305660.1"/>
</dbReference>
<reference evidence="3" key="1">
    <citation type="submission" date="2006-10" db="EMBL/GenBank/DDBJ databases">
        <authorList>
            <person name="Amadeo P."/>
            <person name="Zhao Q."/>
            <person name="Wortman J."/>
            <person name="Fraser-Liggett C."/>
            <person name="Carlton J."/>
        </authorList>
    </citation>
    <scope>NUCLEOTIDE SEQUENCE</scope>
    <source>
        <strain evidence="3">G3</strain>
    </source>
</reference>
<proteinExistence type="predicted"/>
<name>A2DK80_TRIV3</name>
<evidence type="ECO:0000313" key="1">
    <source>
        <dbReference type="EMBL" id="EAX92731.1"/>
    </source>
</evidence>
<reference evidence="3" key="2">
    <citation type="journal article" date="2007" name="Science">
        <title>Draft genome sequence of the sexually transmitted pathogen Trichomonas vaginalis.</title>
        <authorList>
            <person name="Carlton J.M."/>
            <person name="Hirt R.P."/>
            <person name="Silva J.C."/>
            <person name="Delcher A.L."/>
            <person name="Schatz M."/>
            <person name="Zhao Q."/>
            <person name="Wortman J.R."/>
            <person name="Bidwell S.L."/>
            <person name="Alsmark U.C.M."/>
            <person name="Besteiro S."/>
            <person name="Sicheritz-Ponten T."/>
            <person name="Noel C.J."/>
            <person name="Dacks J.B."/>
            <person name="Foster P.G."/>
            <person name="Simillion C."/>
            <person name="Van de Peer Y."/>
            <person name="Miranda-Saavedra D."/>
            <person name="Barton G.J."/>
            <person name="Westrop G.D."/>
            <person name="Mueller S."/>
            <person name="Dessi D."/>
            <person name="Fiori P.L."/>
            <person name="Ren Q."/>
            <person name="Paulsen I."/>
            <person name="Zhang H."/>
            <person name="Bastida-Corcuera F.D."/>
            <person name="Simoes-Barbosa A."/>
            <person name="Brown M.T."/>
            <person name="Hayes R.D."/>
            <person name="Mukherjee M."/>
            <person name="Okumura C.Y."/>
            <person name="Schneider R."/>
            <person name="Smith A.J."/>
            <person name="Vanacova S."/>
            <person name="Villalvazo M."/>
            <person name="Haas B.J."/>
            <person name="Pertea M."/>
            <person name="Feldblyum T.V."/>
            <person name="Utterback T.R."/>
            <person name="Shu C.L."/>
            <person name="Osoegawa K."/>
            <person name="de Jong P.J."/>
            <person name="Hrdy I."/>
            <person name="Horvathova L."/>
            <person name="Zubacova Z."/>
            <person name="Dolezal P."/>
            <person name="Malik S.B."/>
            <person name="Logsdon J.M. Jr."/>
            <person name="Henze K."/>
            <person name="Gupta A."/>
            <person name="Wang C.C."/>
            <person name="Dunne R.L."/>
            <person name="Upcroft J.A."/>
            <person name="Upcroft P."/>
            <person name="White O."/>
            <person name="Salzberg S.L."/>
            <person name="Tang P."/>
            <person name="Chiu C.-H."/>
            <person name="Lee Y.-S."/>
            <person name="Embley T.M."/>
            <person name="Coombs G.H."/>
            <person name="Mottram J.C."/>
            <person name="Tachezy J."/>
            <person name="Fraser-Liggett C.M."/>
            <person name="Johnson P.J."/>
        </authorList>
    </citation>
    <scope>NUCLEOTIDE SEQUENCE [LARGE SCALE GENOMIC DNA]</scope>
    <source>
        <strain evidence="3">G3</strain>
    </source>
</reference>
<evidence type="ECO:0000313" key="3">
    <source>
        <dbReference type="EMBL" id="EAY19251.1"/>
    </source>
</evidence>
<dbReference type="EMBL" id="DS113950">
    <property type="protein sequence ID" value="EAX92731.1"/>
    <property type="molecule type" value="Genomic_DNA"/>
</dbReference>
<dbReference type="KEGG" id="tva:4750445"/>
<gene>
    <name evidence="2" type="ORF">TVAG_161090</name>
    <name evidence="3" type="ORF">TVAG_214760</name>
    <name evidence="1" type="ORF">TVAG_329920</name>
</gene>
<keyword evidence="4" id="KW-1185">Reference proteome</keyword>
<dbReference type="KEGG" id="tva:4770265"/>
<sequence>MKDAKHISEPGAPKLLILTKGSFGAPETPFTIKYDSFLLRFSSNLRLQKKAVLSMYTYTLMDYKCTILKQRLSEAPHQMRDLG</sequence>
<evidence type="ECO:0000313" key="4">
    <source>
        <dbReference type="Proteomes" id="UP000001542"/>
    </source>
</evidence>
<dbReference type="VEuPathDB" id="TrichDB:TVAGG3_0228090"/>
<accession>A2DK80</accession>
<dbReference type="Proteomes" id="UP000001542">
    <property type="component" value="Unassembled WGS sequence"/>
</dbReference>
<protein>
    <submittedName>
        <fullName evidence="3">Uncharacterized protein</fullName>
    </submittedName>
</protein>
<dbReference type="VEuPathDB" id="TrichDB:TVAGG3_0759520"/>
<dbReference type="AlphaFoldDB" id="A2DK80"/>
<organism evidence="3 4">
    <name type="scientific">Trichomonas vaginalis (strain ATCC PRA-98 / G3)</name>
    <dbReference type="NCBI Taxonomy" id="412133"/>
    <lineage>
        <taxon>Eukaryota</taxon>
        <taxon>Metamonada</taxon>
        <taxon>Parabasalia</taxon>
        <taxon>Trichomonadida</taxon>
        <taxon>Trichomonadidae</taxon>
        <taxon>Trichomonas</taxon>
    </lineage>
</organism>
<evidence type="ECO:0000313" key="2">
    <source>
        <dbReference type="EMBL" id="EAY12303.1"/>
    </source>
</evidence>
<dbReference type="VEuPathDB" id="TrichDB:TVAG_214760"/>
<dbReference type="RefSeq" id="XP_001324526.1">
    <property type="nucleotide sequence ID" value="XM_001324491.1"/>
</dbReference>